<evidence type="ECO:0000313" key="2">
    <source>
        <dbReference type="Proteomes" id="UP000197007"/>
    </source>
</evidence>
<proteinExistence type="predicted"/>
<protein>
    <recommendedName>
        <fullName evidence="3">Tetratricopeptide repeat protein</fullName>
    </recommendedName>
</protein>
<reference evidence="2" key="1">
    <citation type="submission" date="2017-06" db="EMBL/GenBank/DDBJ databases">
        <title>Complete genome sequence of Capnocytophaga sp. KCOM 1579 (=ChDC OS43) isolated from a human refractory periapical abscess lesion.</title>
        <authorList>
            <person name="Kook J.-K."/>
            <person name="Park S.-N."/>
            <person name="Lim Y.K."/>
            <person name="Roh H."/>
        </authorList>
    </citation>
    <scope>NUCLEOTIDE SEQUENCE [LARGE SCALE GENOMIC DNA]</scope>
    <source>
        <strain evidence="2">ChDC OS43</strain>
    </source>
</reference>
<dbReference type="Proteomes" id="UP000197007">
    <property type="component" value="Chromosome"/>
</dbReference>
<evidence type="ECO:0000313" key="1">
    <source>
        <dbReference type="EMBL" id="ASF43987.1"/>
    </source>
</evidence>
<dbReference type="AlphaFoldDB" id="A0A1Z4BRR1"/>
<dbReference type="EMBL" id="CP022022">
    <property type="protein sequence ID" value="ASF43987.1"/>
    <property type="molecule type" value="Genomic_DNA"/>
</dbReference>
<dbReference type="KEGG" id="capn:CBG49_13315"/>
<accession>A0A1Z4BRR1</accession>
<name>A0A1Z4BRR1_9FLAO</name>
<gene>
    <name evidence="1" type="ORF">CBG49_13315</name>
</gene>
<keyword evidence="2" id="KW-1185">Reference proteome</keyword>
<evidence type="ECO:0008006" key="3">
    <source>
        <dbReference type="Google" id="ProtNLM"/>
    </source>
</evidence>
<organism evidence="1 2">
    <name type="scientific">Capnocytophaga endodontalis</name>
    <dbReference type="NCBI Taxonomy" id="2708117"/>
    <lineage>
        <taxon>Bacteria</taxon>
        <taxon>Pseudomonadati</taxon>
        <taxon>Bacteroidota</taxon>
        <taxon>Flavobacteriia</taxon>
        <taxon>Flavobacteriales</taxon>
        <taxon>Flavobacteriaceae</taxon>
        <taxon>Capnocytophaga</taxon>
    </lineage>
</organism>
<dbReference type="RefSeq" id="WP_009419023.1">
    <property type="nucleotide sequence ID" value="NZ_CP022022.1"/>
</dbReference>
<sequence>MKTLNDYQIALDDVMEFIDNDLLQAKLPEVETDYKENPSLLNKVRLGIIYHEVALNLGFFSKQYKGYAQKSLTILSECKANPETPEALQPFILSYKASAMALVAGETFKLSLIGKSFKLFETAIKKYGEVHYLPEFMRGSVAENLPWFYFSKRALAKIDFENIIRKEAQNPEYASWKIMSFVYWAWAKQHPQRKYRVQAIAYLQKAIELDPHYLAGRKRSEELLSQFTIDN</sequence>